<dbReference type="EMBL" id="JAACJS010000015">
    <property type="protein sequence ID" value="NCI50652.1"/>
    <property type="molecule type" value="Genomic_DNA"/>
</dbReference>
<keyword evidence="2" id="KW-1185">Reference proteome</keyword>
<protein>
    <submittedName>
        <fullName evidence="1">Uncharacterized protein</fullName>
    </submittedName>
</protein>
<comment type="caution">
    <text evidence="1">The sequence shown here is derived from an EMBL/GenBank/DDBJ whole genome shotgun (WGS) entry which is preliminary data.</text>
</comment>
<dbReference type="RefSeq" id="WP_161818969.1">
    <property type="nucleotide sequence ID" value="NZ_JAACJS010000015.1"/>
</dbReference>
<evidence type="ECO:0000313" key="2">
    <source>
        <dbReference type="Proteomes" id="UP000753802"/>
    </source>
</evidence>
<dbReference type="Proteomes" id="UP000753802">
    <property type="component" value="Unassembled WGS sequence"/>
</dbReference>
<evidence type="ECO:0000313" key="1">
    <source>
        <dbReference type="EMBL" id="NCI50652.1"/>
    </source>
</evidence>
<name>A0ABW9ZY70_9BACT</name>
<sequence length="89" mass="10122">MPSKVGRFQIVDFENSKSNLVKDKGAIHAIKIMPMEINKGVIEITLVDFLISDEKGERILVNSGSQTFSYKYNSANKQYVLINKTRHSF</sequence>
<accession>A0ABW9ZY70</accession>
<gene>
    <name evidence="1" type="ORF">GWC95_12005</name>
</gene>
<organism evidence="1 2">
    <name type="scientific">Sediminibacterium roseum</name>
    <dbReference type="NCBI Taxonomy" id="1978412"/>
    <lineage>
        <taxon>Bacteria</taxon>
        <taxon>Pseudomonadati</taxon>
        <taxon>Bacteroidota</taxon>
        <taxon>Chitinophagia</taxon>
        <taxon>Chitinophagales</taxon>
        <taxon>Chitinophagaceae</taxon>
        <taxon>Sediminibacterium</taxon>
    </lineage>
</organism>
<reference evidence="1 2" key="1">
    <citation type="submission" date="2020-01" db="EMBL/GenBank/DDBJ databases">
        <title>Genome analysis.</title>
        <authorList>
            <person name="Wu S."/>
            <person name="Wang G."/>
        </authorList>
    </citation>
    <scope>NUCLEOTIDE SEQUENCE [LARGE SCALE GENOMIC DNA]</scope>
    <source>
        <strain evidence="1 2">SYL130</strain>
    </source>
</reference>
<proteinExistence type="predicted"/>